<evidence type="ECO:0000259" key="2">
    <source>
        <dbReference type="Pfam" id="PF00582"/>
    </source>
</evidence>
<evidence type="ECO:0000313" key="3">
    <source>
        <dbReference type="EMBL" id="GBG94830.1"/>
    </source>
</evidence>
<evidence type="ECO:0000256" key="1">
    <source>
        <dbReference type="ARBA" id="ARBA00008791"/>
    </source>
</evidence>
<dbReference type="CDD" id="cd00293">
    <property type="entry name" value="USP-like"/>
    <property type="match status" value="1"/>
</dbReference>
<comment type="similarity">
    <text evidence="1">Belongs to the universal stress protein A family.</text>
</comment>
<dbReference type="InterPro" id="IPR014729">
    <property type="entry name" value="Rossmann-like_a/b/a_fold"/>
</dbReference>
<dbReference type="RefSeq" id="WP_124976602.1">
    <property type="nucleotide sequence ID" value="NZ_BFFP01000019.1"/>
</dbReference>
<protein>
    <submittedName>
        <fullName evidence="3">Universal stress protein UspA</fullName>
    </submittedName>
</protein>
<proteinExistence type="inferred from homology"/>
<evidence type="ECO:0000313" key="4">
    <source>
        <dbReference type="Proteomes" id="UP000286848"/>
    </source>
</evidence>
<accession>A0A401ITG0</accession>
<dbReference type="Pfam" id="PF00582">
    <property type="entry name" value="Usp"/>
    <property type="match status" value="1"/>
</dbReference>
<name>A0A401ITG0_9LACO</name>
<dbReference type="Gene3D" id="3.40.50.620">
    <property type="entry name" value="HUPs"/>
    <property type="match status" value="1"/>
</dbReference>
<gene>
    <name evidence="3" type="primary">uspA</name>
    <name evidence="3" type="ORF">LFYK43_12890</name>
</gene>
<organism evidence="3 4">
    <name type="scientific">Ligilactobacillus salitolerans</name>
    <dbReference type="NCBI Taxonomy" id="1808352"/>
    <lineage>
        <taxon>Bacteria</taxon>
        <taxon>Bacillati</taxon>
        <taxon>Bacillota</taxon>
        <taxon>Bacilli</taxon>
        <taxon>Lactobacillales</taxon>
        <taxon>Lactobacillaceae</taxon>
        <taxon>Ligilactobacillus</taxon>
    </lineage>
</organism>
<sequence length="143" mass="15423">MSVYQKIMVGIDGSSPSKRAFEIGSQLAKALSAKLYLVSVVNRDAGMDSSFGVNQDFYNDMAQTAAKQLQDYVAQAKELGLEVEAAAPVGNAKTVLAKDYPLEHKIDLIILGNTGLNGLRDIMVGSHSSYVIRRSDSDVLIVK</sequence>
<reference evidence="3 4" key="1">
    <citation type="journal article" date="2019" name="Int. J. Syst. Evol. Microbiol.">
        <title>Lactobacillus salitolerans sp. nov., a novel lactic acid bacterium isolated from spent mushroom substrates.</title>
        <authorList>
            <person name="Tohno M."/>
            <person name="Tanizawa Y."/>
            <person name="Kojima Y."/>
            <person name="Sakamoto M."/>
            <person name="Nakamura Y."/>
            <person name="Ohkuma M."/>
            <person name="Kobayashi H."/>
        </authorList>
    </citation>
    <scope>NUCLEOTIDE SEQUENCE [LARGE SCALE GENOMIC DNA]</scope>
    <source>
        <strain evidence="3 4">YK43</strain>
    </source>
</reference>
<dbReference type="PANTHER" id="PTHR46268:SF6">
    <property type="entry name" value="UNIVERSAL STRESS PROTEIN UP12"/>
    <property type="match status" value="1"/>
</dbReference>
<dbReference type="SUPFAM" id="SSF52402">
    <property type="entry name" value="Adenine nucleotide alpha hydrolases-like"/>
    <property type="match status" value="1"/>
</dbReference>
<dbReference type="OrthoDB" id="2321605at2"/>
<feature type="domain" description="UspA" evidence="2">
    <location>
        <begin position="4"/>
        <end position="143"/>
    </location>
</feature>
<comment type="caution">
    <text evidence="3">The sequence shown here is derived from an EMBL/GenBank/DDBJ whole genome shotgun (WGS) entry which is preliminary data.</text>
</comment>
<dbReference type="InterPro" id="IPR006016">
    <property type="entry name" value="UspA"/>
</dbReference>
<dbReference type="PRINTS" id="PR01438">
    <property type="entry name" value="UNVRSLSTRESS"/>
</dbReference>
<dbReference type="AlphaFoldDB" id="A0A401ITG0"/>
<dbReference type="Proteomes" id="UP000286848">
    <property type="component" value="Unassembled WGS sequence"/>
</dbReference>
<dbReference type="InterPro" id="IPR006015">
    <property type="entry name" value="Universal_stress_UspA"/>
</dbReference>
<dbReference type="EMBL" id="BFFP01000019">
    <property type="protein sequence ID" value="GBG94830.1"/>
    <property type="molecule type" value="Genomic_DNA"/>
</dbReference>
<keyword evidence="4" id="KW-1185">Reference proteome</keyword>
<dbReference type="PANTHER" id="PTHR46268">
    <property type="entry name" value="STRESS RESPONSE PROTEIN NHAX"/>
    <property type="match status" value="1"/>
</dbReference>